<dbReference type="Proteomes" id="UP000220527">
    <property type="component" value="Unassembled WGS sequence"/>
</dbReference>
<feature type="domain" description="STAS" evidence="3">
    <location>
        <begin position="204"/>
        <end position="315"/>
    </location>
</feature>
<feature type="transmembrane region" description="Helical" evidence="2">
    <location>
        <begin position="133"/>
        <end position="151"/>
    </location>
</feature>
<dbReference type="PANTHER" id="PTHR33745:SF1">
    <property type="entry name" value="RSBT ANTAGONIST PROTEIN RSBS"/>
    <property type="match status" value="1"/>
</dbReference>
<feature type="transmembrane region" description="Helical" evidence="2">
    <location>
        <begin position="61"/>
        <end position="78"/>
    </location>
</feature>
<keyword evidence="2" id="KW-0472">Membrane</keyword>
<dbReference type="Pfam" id="PF01740">
    <property type="entry name" value="STAS"/>
    <property type="match status" value="1"/>
</dbReference>
<keyword evidence="2" id="KW-1133">Transmembrane helix</keyword>
<dbReference type="RefSeq" id="WP_097643257.1">
    <property type="nucleotide sequence ID" value="NZ_NQWI01000019.1"/>
</dbReference>
<feature type="coiled-coil region" evidence="1">
    <location>
        <begin position="151"/>
        <end position="196"/>
    </location>
</feature>
<evidence type="ECO:0000313" key="5">
    <source>
        <dbReference type="Proteomes" id="UP000220527"/>
    </source>
</evidence>
<keyword evidence="5" id="KW-1185">Reference proteome</keyword>
<dbReference type="InterPro" id="IPR051932">
    <property type="entry name" value="Bact_StressResp_Reg"/>
</dbReference>
<dbReference type="CDD" id="cd07041">
    <property type="entry name" value="STAS_RsbR_RsbS_like"/>
    <property type="match status" value="1"/>
</dbReference>
<evidence type="ECO:0000256" key="2">
    <source>
        <dbReference type="SAM" id="Phobius"/>
    </source>
</evidence>
<accession>A0A2A6RLQ3</accession>
<name>A0A2A6RLQ3_9CHLR</name>
<dbReference type="InterPro" id="IPR036513">
    <property type="entry name" value="STAS_dom_sf"/>
</dbReference>
<dbReference type="PANTHER" id="PTHR33745">
    <property type="entry name" value="RSBT ANTAGONIST PROTEIN RSBS-RELATED"/>
    <property type="match status" value="1"/>
</dbReference>
<dbReference type="Gene3D" id="3.30.750.24">
    <property type="entry name" value="STAS domain"/>
    <property type="match status" value="1"/>
</dbReference>
<gene>
    <name evidence="4" type="ORF">CJ255_06370</name>
</gene>
<evidence type="ECO:0000259" key="3">
    <source>
        <dbReference type="PROSITE" id="PS50801"/>
    </source>
</evidence>
<dbReference type="InterPro" id="IPR002645">
    <property type="entry name" value="STAS_dom"/>
</dbReference>
<evidence type="ECO:0000256" key="1">
    <source>
        <dbReference type="SAM" id="Coils"/>
    </source>
</evidence>
<dbReference type="PROSITE" id="PS50801">
    <property type="entry name" value="STAS"/>
    <property type="match status" value="1"/>
</dbReference>
<feature type="transmembrane region" description="Helical" evidence="2">
    <location>
        <begin position="38"/>
        <end position="55"/>
    </location>
</feature>
<dbReference type="EMBL" id="NQWI01000019">
    <property type="protein sequence ID" value="PDW03873.1"/>
    <property type="molecule type" value="Genomic_DNA"/>
</dbReference>
<proteinExistence type="predicted"/>
<keyword evidence="2" id="KW-0812">Transmembrane</keyword>
<dbReference type="SUPFAM" id="SSF52091">
    <property type="entry name" value="SpoIIaa-like"/>
    <property type="match status" value="1"/>
</dbReference>
<dbReference type="AlphaFoldDB" id="A0A2A6RLQ3"/>
<comment type="caution">
    <text evidence="4">The sequence shown here is derived from an EMBL/GenBank/DDBJ whole genome shotgun (WGS) entry which is preliminary data.</text>
</comment>
<evidence type="ECO:0000313" key="4">
    <source>
        <dbReference type="EMBL" id="PDW03873.1"/>
    </source>
</evidence>
<sequence>MIHLNQRNVTLGVFIVLSVGALLFTIFYLVVGGLTVRLLSAIIGLFFFSILGLAYWRGWEYARYVALIVLSILIFLNLREPFVLRGTPFILALIPVIALLLGNAYWVVGLTVAAVIGLITLAGGQGTYTEPTLLLSVVMLVSALILSRLVTEAAQRQAEEQAARAETALAELQHQAAELAQRSAELQAQNEQQAQLLDLVATLETPAVEMANGVLLAPIVGHIDSRRATQITARLLHDVSERRTHLLILDIAGVKTVDTAVAQAILHTIQAVRLLGCDVTVTGISAAVATTMTHLGIDLAGITTARTPQEALLLVQR</sequence>
<protein>
    <recommendedName>
        <fullName evidence="3">STAS domain-containing protein</fullName>
    </recommendedName>
</protein>
<organism evidence="4 5">
    <name type="scientific">Candidatus Viridilinea mediisalina</name>
    <dbReference type="NCBI Taxonomy" id="2024553"/>
    <lineage>
        <taxon>Bacteria</taxon>
        <taxon>Bacillati</taxon>
        <taxon>Chloroflexota</taxon>
        <taxon>Chloroflexia</taxon>
        <taxon>Chloroflexales</taxon>
        <taxon>Chloroflexineae</taxon>
        <taxon>Oscillochloridaceae</taxon>
        <taxon>Candidatus Viridilinea</taxon>
    </lineage>
</organism>
<reference evidence="5" key="1">
    <citation type="submission" date="2017-08" db="EMBL/GenBank/DDBJ databases">
        <authorList>
            <person name="Grouzdev D.S."/>
            <person name="Gaisin V.A."/>
            <person name="Rysina M.S."/>
            <person name="Gorlenko V.M."/>
        </authorList>
    </citation>
    <scope>NUCLEOTIDE SEQUENCE [LARGE SCALE GENOMIC DNA]</scope>
    <source>
        <strain evidence="5">Kir15-3F</strain>
    </source>
</reference>
<keyword evidence="1" id="KW-0175">Coiled coil</keyword>
<feature type="transmembrane region" description="Helical" evidence="2">
    <location>
        <begin position="12"/>
        <end position="31"/>
    </location>
</feature>
<dbReference type="OrthoDB" id="150038at2"/>
<feature type="transmembrane region" description="Helical" evidence="2">
    <location>
        <begin position="90"/>
        <end position="121"/>
    </location>
</feature>